<sequence length="414" mass="45911">MRRKPLNTASRSKLSKYAKPLANLAILLADAGSRLERRFWKKKLFAALAPMLESRSDTTLVQTLDHLYSTNYRAYDELAFAIENTVESPAIGDGSVDVLLLAAPILAWSTYNIPSGKIDESTVALFTELLHKNVLSDQAHLVLTNMLFSPDQLPESYTSAAELARQLGQAAVDKVMVRIDTENLPATQSFLSDVRYLIGAIAVPNGQPAFKWQVESHSNGVLLSKEEVLENWRVVGSQALQKIMPGCLLELMLPNGLYNACREAEKEARAYSVRASAAFLESALDVPPQKICASVGAFVDRGEIEEYRIGFSLEGTPDVVHGVVWPLIGEEYGNEPDPVYERDIESEPDNPVIRSKIEALLKEVGIRKITVLEERFPLEYCEDCGSPLYPNPEGELMHAELPEDSELPNTMQLH</sequence>
<evidence type="ECO:0000313" key="1">
    <source>
        <dbReference type="EMBL" id="MCQ8897266.1"/>
    </source>
</evidence>
<evidence type="ECO:0000313" key="2">
    <source>
        <dbReference type="Proteomes" id="UP001204142"/>
    </source>
</evidence>
<comment type="caution">
    <text evidence="1">The sequence shown here is derived from an EMBL/GenBank/DDBJ whole genome shotgun (WGS) entry which is preliminary data.</text>
</comment>
<keyword evidence="2" id="KW-1185">Reference proteome</keyword>
<gene>
    <name evidence="1" type="ORF">NQT62_12555</name>
</gene>
<dbReference type="EMBL" id="JANIGO010000004">
    <property type="protein sequence ID" value="MCQ8897266.1"/>
    <property type="molecule type" value="Genomic_DNA"/>
</dbReference>
<organism evidence="1 2">
    <name type="scientific">Limnobacter humi</name>
    <dbReference type="NCBI Taxonomy" id="1778671"/>
    <lineage>
        <taxon>Bacteria</taxon>
        <taxon>Pseudomonadati</taxon>
        <taxon>Pseudomonadota</taxon>
        <taxon>Betaproteobacteria</taxon>
        <taxon>Burkholderiales</taxon>
        <taxon>Burkholderiaceae</taxon>
        <taxon>Limnobacter</taxon>
    </lineage>
</organism>
<dbReference type="InterPro" id="IPR021292">
    <property type="entry name" value="DUF2863"/>
</dbReference>
<reference evidence="1 2" key="1">
    <citation type="submission" date="2022-07" db="EMBL/GenBank/DDBJ databases">
        <authorList>
            <person name="Xamxidin M."/>
            <person name="Wu M."/>
        </authorList>
    </citation>
    <scope>NUCLEOTIDE SEQUENCE [LARGE SCALE GENOMIC DNA]</scope>
    <source>
        <strain evidence="1 2">NBRC 111650</strain>
    </source>
</reference>
<dbReference type="Pfam" id="PF11062">
    <property type="entry name" value="DUF2863"/>
    <property type="match status" value="1"/>
</dbReference>
<name>A0ABT1WIC5_9BURK</name>
<accession>A0ABT1WIC5</accession>
<proteinExistence type="predicted"/>
<dbReference type="RefSeq" id="WP_256765064.1">
    <property type="nucleotide sequence ID" value="NZ_JANIGO010000004.1"/>
</dbReference>
<dbReference type="Proteomes" id="UP001204142">
    <property type="component" value="Unassembled WGS sequence"/>
</dbReference>
<protein>
    <submittedName>
        <fullName evidence="1">DUF2863 family protein</fullName>
    </submittedName>
</protein>